<reference evidence="2 4" key="1">
    <citation type="submission" date="2016-10" db="EMBL/GenBank/DDBJ databases">
        <title>Complete Genome Sequence of Acetogen Clostridium formicoaceticum ATCC 27076.</title>
        <authorList>
            <person name="Bao T."/>
            <person name="Cheng C."/>
            <person name="Zhao J."/>
            <person name="Yang S.-T."/>
            <person name="Wang J."/>
            <person name="Wang M."/>
        </authorList>
    </citation>
    <scope>NUCLEOTIDE SEQUENCE [LARGE SCALE GENOMIC DNA]</scope>
    <source>
        <strain evidence="2 4">ATCC 27076</strain>
    </source>
</reference>
<dbReference type="RefSeq" id="WP_070963833.1">
    <property type="nucleotide sequence ID" value="NZ_CP017603.1"/>
</dbReference>
<keyword evidence="1" id="KW-0175">Coiled coil</keyword>
<dbReference type="AlphaFoldDB" id="A0AAC9RLD2"/>
<keyword evidence="4" id="KW-1185">Reference proteome</keyword>
<dbReference type="PROSITE" id="PS51257">
    <property type="entry name" value="PROKAR_LIPOPROTEIN"/>
    <property type="match status" value="1"/>
</dbReference>
<feature type="coiled-coil region" evidence="1">
    <location>
        <begin position="246"/>
        <end position="273"/>
    </location>
</feature>
<evidence type="ECO:0000313" key="3">
    <source>
        <dbReference type="EMBL" id="ARE89239.1"/>
    </source>
</evidence>
<dbReference type="Proteomes" id="UP000177894">
    <property type="component" value="Chromosome"/>
</dbReference>
<organism evidence="3 5">
    <name type="scientific">Clostridium formicaceticum</name>
    <dbReference type="NCBI Taxonomy" id="1497"/>
    <lineage>
        <taxon>Bacteria</taxon>
        <taxon>Bacillati</taxon>
        <taxon>Bacillota</taxon>
        <taxon>Clostridia</taxon>
        <taxon>Eubacteriales</taxon>
        <taxon>Clostridiaceae</taxon>
        <taxon>Clostridium</taxon>
    </lineage>
</organism>
<gene>
    <name evidence="2" type="ORF">BJL90_02040</name>
    <name evidence="3" type="ORF">CLFO_36460</name>
</gene>
<sequence length="329" mass="37626">MTNKKTIKNFHLFVTILLMLILFLSACNLNPQRPQQKEGTNKPPEVPTVLDEMYTEILTLMYDIDSIEGIQIGISEKENQEAPSSEEAQIQIETQGELETEAKIEPPKNDEAISGQDMTRFIEKNIVVTPLLEEEDIEGEASEVEAPPEEIEEIWFEINSQIQQLHRKWNILEADLRDVNAPQDQIKAFEETLTTASLEVMEQKVIESLLSLNELTQHLADFRNSFTSKVPGQVFKMRYHIRHSIIHASIEEYDKAQEQIDKVKEIKNGLQAELVEMGATQVLQKFDLSIEDLENQMKLKNFSLVQTDGAIVVKNTVLMEDAYSSHVEE</sequence>
<protein>
    <recommendedName>
        <fullName evidence="6">Lipoprotein</fullName>
    </recommendedName>
</protein>
<evidence type="ECO:0000313" key="4">
    <source>
        <dbReference type="Proteomes" id="UP000177894"/>
    </source>
</evidence>
<evidence type="ECO:0000313" key="5">
    <source>
        <dbReference type="Proteomes" id="UP000192478"/>
    </source>
</evidence>
<evidence type="ECO:0000256" key="1">
    <source>
        <dbReference type="SAM" id="Coils"/>
    </source>
</evidence>
<dbReference type="EMBL" id="CP017603">
    <property type="protein sequence ID" value="AOY74842.1"/>
    <property type="molecule type" value="Genomic_DNA"/>
</dbReference>
<proteinExistence type="predicted"/>
<name>A0AAC9RLD2_9CLOT</name>
<dbReference type="Proteomes" id="UP000192478">
    <property type="component" value="Chromosome"/>
</dbReference>
<evidence type="ECO:0008006" key="6">
    <source>
        <dbReference type="Google" id="ProtNLM"/>
    </source>
</evidence>
<dbReference type="KEGG" id="cfm:BJL90_02040"/>
<reference evidence="3 5" key="2">
    <citation type="submission" date="2017-03" db="EMBL/GenBank/DDBJ databases">
        <title>Complete sequence of Clostridium formicaceticum DSM 92.</title>
        <authorList>
            <person name="Poehlein A."/>
            <person name="Karl M."/>
            <person name="Bengelsdorf F.R."/>
            <person name="Duerre P."/>
            <person name="Daniel R."/>
        </authorList>
    </citation>
    <scope>NUCLEOTIDE SEQUENCE [LARGE SCALE GENOMIC DNA]</scope>
    <source>
        <strain evidence="3 5">DSM 92</strain>
    </source>
</reference>
<accession>A0AAC9RLD2</accession>
<evidence type="ECO:0000313" key="2">
    <source>
        <dbReference type="EMBL" id="AOY74842.1"/>
    </source>
</evidence>
<dbReference type="EMBL" id="CP020559">
    <property type="protein sequence ID" value="ARE89239.1"/>
    <property type="molecule type" value="Genomic_DNA"/>
</dbReference>